<dbReference type="GO" id="GO:0016787">
    <property type="term" value="F:hydrolase activity"/>
    <property type="evidence" value="ECO:0007669"/>
    <property type="project" value="UniProtKB-KW"/>
</dbReference>
<dbReference type="Pfam" id="PF02230">
    <property type="entry name" value="Abhydrolase_2"/>
    <property type="match status" value="1"/>
</dbReference>
<evidence type="ECO:0000313" key="5">
    <source>
        <dbReference type="Proteomes" id="UP000054408"/>
    </source>
</evidence>
<dbReference type="RefSeq" id="XP_013761813.1">
    <property type="nucleotide sequence ID" value="XM_013906359.1"/>
</dbReference>
<dbReference type="OrthoDB" id="2418081at2759"/>
<keyword evidence="2" id="KW-0378">Hydrolase</keyword>
<dbReference type="AlphaFoldDB" id="A0A0L0DN96"/>
<accession>A0A0L0DN96</accession>
<feature type="domain" description="Phospholipase/carboxylesterase/thioesterase" evidence="3">
    <location>
        <begin position="22"/>
        <end position="259"/>
    </location>
</feature>
<dbReference type="STRING" id="461836.A0A0L0DN96"/>
<organism evidence="4 5">
    <name type="scientific">Thecamonas trahens ATCC 50062</name>
    <dbReference type="NCBI Taxonomy" id="461836"/>
    <lineage>
        <taxon>Eukaryota</taxon>
        <taxon>Apusozoa</taxon>
        <taxon>Apusomonadida</taxon>
        <taxon>Apusomonadidae</taxon>
        <taxon>Thecamonas</taxon>
    </lineage>
</organism>
<dbReference type="EMBL" id="GL349437">
    <property type="protein sequence ID" value="KNC53491.1"/>
    <property type="molecule type" value="Genomic_DNA"/>
</dbReference>
<dbReference type="InterPro" id="IPR029058">
    <property type="entry name" value="AB_hydrolase_fold"/>
</dbReference>
<evidence type="ECO:0000256" key="1">
    <source>
        <dbReference type="ARBA" id="ARBA00006499"/>
    </source>
</evidence>
<name>A0A0L0DN96_THETB</name>
<reference evidence="4 5" key="1">
    <citation type="submission" date="2010-05" db="EMBL/GenBank/DDBJ databases">
        <title>The Genome Sequence of Thecamonas trahens ATCC 50062.</title>
        <authorList>
            <consortium name="The Broad Institute Genome Sequencing Platform"/>
            <person name="Russ C."/>
            <person name="Cuomo C."/>
            <person name="Shea T."/>
            <person name="Young S.K."/>
            <person name="Zeng Q."/>
            <person name="Koehrsen M."/>
            <person name="Haas B."/>
            <person name="Borodovsky M."/>
            <person name="Guigo R."/>
            <person name="Alvarado L."/>
            <person name="Berlin A."/>
            <person name="Bochicchio J."/>
            <person name="Borenstein D."/>
            <person name="Chapman S."/>
            <person name="Chen Z."/>
            <person name="Freedman E."/>
            <person name="Gellesch M."/>
            <person name="Goldberg J."/>
            <person name="Griggs A."/>
            <person name="Gujja S."/>
            <person name="Heilman E."/>
            <person name="Heiman D."/>
            <person name="Hepburn T."/>
            <person name="Howarth C."/>
            <person name="Jen D."/>
            <person name="Larson L."/>
            <person name="Mehta T."/>
            <person name="Park D."/>
            <person name="Pearson M."/>
            <person name="Roberts A."/>
            <person name="Saif S."/>
            <person name="Shenoy N."/>
            <person name="Sisk P."/>
            <person name="Stolte C."/>
            <person name="Sykes S."/>
            <person name="Thomson T."/>
            <person name="Walk T."/>
            <person name="White J."/>
            <person name="Yandava C."/>
            <person name="Burger G."/>
            <person name="Gray M.W."/>
            <person name="Holland P.W.H."/>
            <person name="King N."/>
            <person name="Lang F.B.F."/>
            <person name="Roger A.J."/>
            <person name="Ruiz-Trillo I."/>
            <person name="Lander E."/>
            <person name="Nusbaum C."/>
        </authorList>
    </citation>
    <scope>NUCLEOTIDE SEQUENCE [LARGE SCALE GENOMIC DNA]</scope>
    <source>
        <strain evidence="4 5">ATCC 50062</strain>
    </source>
</reference>
<dbReference type="SUPFAM" id="SSF53474">
    <property type="entry name" value="alpha/beta-Hydrolases"/>
    <property type="match status" value="1"/>
</dbReference>
<dbReference type="OMA" id="WYDILAM"/>
<dbReference type="Gene3D" id="3.40.50.1820">
    <property type="entry name" value="alpha/beta hydrolase"/>
    <property type="match status" value="1"/>
</dbReference>
<dbReference type="PANTHER" id="PTHR10655">
    <property type="entry name" value="LYSOPHOSPHOLIPASE-RELATED"/>
    <property type="match status" value="1"/>
</dbReference>
<dbReference type="eggNOG" id="KOG2112">
    <property type="taxonomic scope" value="Eukaryota"/>
</dbReference>
<dbReference type="Proteomes" id="UP000054408">
    <property type="component" value="Unassembled WGS sequence"/>
</dbReference>
<comment type="similarity">
    <text evidence="1">Belongs to the AB hydrolase superfamily. AB hydrolase 2 family.</text>
</comment>
<dbReference type="GeneID" id="25560963"/>
<protein>
    <submittedName>
        <fullName evidence="4">Carboxylesterase</fullName>
    </submittedName>
</protein>
<evidence type="ECO:0000256" key="2">
    <source>
        <dbReference type="ARBA" id="ARBA00022801"/>
    </source>
</evidence>
<proteinExistence type="inferred from homology"/>
<dbReference type="PANTHER" id="PTHR10655:SF17">
    <property type="entry name" value="LYSOPHOSPHOLIPASE-LIKE PROTEIN 1"/>
    <property type="match status" value="1"/>
</dbReference>
<gene>
    <name evidence="4" type="ORF">AMSG_01205</name>
</gene>
<evidence type="ECO:0000313" key="4">
    <source>
        <dbReference type="EMBL" id="KNC53491.1"/>
    </source>
</evidence>
<evidence type="ECO:0000259" key="3">
    <source>
        <dbReference type="Pfam" id="PF02230"/>
    </source>
</evidence>
<sequence>MLRTFATLTAKAARQGSTLARKVLEPAGEHKATIVWLHGLGDSPDGFAPLFQATQLFGESKLGEHIRVVLPDAPERPITVNGGMVMPGWYDIASLDRIGADGPEAAEDVEGIAASAQDIIELVAEERALLRSGLDADLANDGQRLPIVLGGFSQGGAMALYAALRAELGLAGLVCWSSYVLAATESVELATASSAASLPPLLIHHGREDPMVPLAWAKPGWDRIRAAWPELSGSDLVEWDGLGHSVDIDQVVALDKWLAHIFPLSRQL</sequence>
<dbReference type="InterPro" id="IPR050565">
    <property type="entry name" value="LYPA1-2/EST-like"/>
</dbReference>
<keyword evidence="5" id="KW-1185">Reference proteome</keyword>
<dbReference type="InterPro" id="IPR003140">
    <property type="entry name" value="PLipase/COase/thioEstase"/>
</dbReference>